<feature type="compositionally biased region" description="Basic and acidic residues" evidence="4">
    <location>
        <begin position="267"/>
        <end position="278"/>
    </location>
</feature>
<feature type="region of interest" description="Disordered" evidence="4">
    <location>
        <begin position="267"/>
        <end position="295"/>
    </location>
</feature>
<evidence type="ECO:0000313" key="7">
    <source>
        <dbReference type="Proteomes" id="UP001180020"/>
    </source>
</evidence>
<dbReference type="Pfam" id="PF00225">
    <property type="entry name" value="Kinesin"/>
    <property type="match status" value="1"/>
</dbReference>
<dbReference type="GO" id="GO:0005874">
    <property type="term" value="C:microtubule"/>
    <property type="evidence" value="ECO:0007669"/>
    <property type="project" value="UniProtKB-KW"/>
</dbReference>
<dbReference type="GO" id="GO:0007052">
    <property type="term" value="P:mitotic spindle organization"/>
    <property type="evidence" value="ECO:0007669"/>
    <property type="project" value="TreeGrafter"/>
</dbReference>
<evidence type="ECO:0000256" key="3">
    <source>
        <dbReference type="PROSITE-ProRule" id="PRU00283"/>
    </source>
</evidence>
<dbReference type="GO" id="GO:0003777">
    <property type="term" value="F:microtubule motor activity"/>
    <property type="evidence" value="ECO:0007669"/>
    <property type="project" value="InterPro"/>
</dbReference>
<dbReference type="GO" id="GO:0008017">
    <property type="term" value="F:microtubule binding"/>
    <property type="evidence" value="ECO:0007669"/>
    <property type="project" value="InterPro"/>
</dbReference>
<protein>
    <submittedName>
        <fullName evidence="6">Kinesin-1-like protein PSS1</fullName>
    </submittedName>
</protein>
<feature type="domain" description="Kinesin motor" evidence="5">
    <location>
        <begin position="1"/>
        <end position="262"/>
    </location>
</feature>
<dbReference type="SMART" id="SM00129">
    <property type="entry name" value="KISc"/>
    <property type="match status" value="1"/>
</dbReference>
<dbReference type="Gene3D" id="3.40.850.10">
    <property type="entry name" value="Kinesin motor domain"/>
    <property type="match status" value="1"/>
</dbReference>
<dbReference type="Proteomes" id="UP001180020">
    <property type="component" value="Unassembled WGS sequence"/>
</dbReference>
<organism evidence="6 7">
    <name type="scientific">Acorus calamus</name>
    <name type="common">Sweet flag</name>
    <dbReference type="NCBI Taxonomy" id="4465"/>
    <lineage>
        <taxon>Eukaryota</taxon>
        <taxon>Viridiplantae</taxon>
        <taxon>Streptophyta</taxon>
        <taxon>Embryophyta</taxon>
        <taxon>Tracheophyta</taxon>
        <taxon>Spermatophyta</taxon>
        <taxon>Magnoliopsida</taxon>
        <taxon>Liliopsida</taxon>
        <taxon>Acoraceae</taxon>
        <taxon>Acorus</taxon>
    </lineage>
</organism>
<dbReference type="EMBL" id="JAUJYO010000018">
    <property type="protein sequence ID" value="KAK1290100.1"/>
    <property type="molecule type" value="Genomic_DNA"/>
</dbReference>
<feature type="compositionally biased region" description="Low complexity" evidence="4">
    <location>
        <begin position="282"/>
        <end position="295"/>
    </location>
</feature>
<dbReference type="InterPro" id="IPR010994">
    <property type="entry name" value="RuvA_2-like"/>
</dbReference>
<dbReference type="SUPFAM" id="SSF52540">
    <property type="entry name" value="P-loop containing nucleoside triphosphate hydrolases"/>
    <property type="match status" value="1"/>
</dbReference>
<comment type="caution">
    <text evidence="3">Lacks conserved residue(s) required for the propagation of feature annotation.</text>
</comment>
<reference evidence="6" key="1">
    <citation type="journal article" date="2023" name="Nat. Commun.">
        <title>Diploid and tetraploid genomes of Acorus and the evolution of monocots.</title>
        <authorList>
            <person name="Ma L."/>
            <person name="Liu K.W."/>
            <person name="Li Z."/>
            <person name="Hsiao Y.Y."/>
            <person name="Qi Y."/>
            <person name="Fu T."/>
            <person name="Tang G.D."/>
            <person name="Zhang D."/>
            <person name="Sun W.H."/>
            <person name="Liu D.K."/>
            <person name="Li Y."/>
            <person name="Chen G.Z."/>
            <person name="Liu X.D."/>
            <person name="Liao X.Y."/>
            <person name="Jiang Y.T."/>
            <person name="Yu X."/>
            <person name="Hao Y."/>
            <person name="Huang J."/>
            <person name="Zhao X.W."/>
            <person name="Ke S."/>
            <person name="Chen Y.Y."/>
            <person name="Wu W.L."/>
            <person name="Hsu J.L."/>
            <person name="Lin Y.F."/>
            <person name="Huang M.D."/>
            <person name="Li C.Y."/>
            <person name="Huang L."/>
            <person name="Wang Z.W."/>
            <person name="Zhao X."/>
            <person name="Zhong W.Y."/>
            <person name="Peng D.H."/>
            <person name="Ahmad S."/>
            <person name="Lan S."/>
            <person name="Zhang J.S."/>
            <person name="Tsai W.C."/>
            <person name="Van de Peer Y."/>
            <person name="Liu Z.J."/>
        </authorList>
    </citation>
    <scope>NUCLEOTIDE SEQUENCE</scope>
    <source>
        <strain evidence="6">CP</strain>
    </source>
</reference>
<reference evidence="6" key="2">
    <citation type="submission" date="2023-06" db="EMBL/GenBank/DDBJ databases">
        <authorList>
            <person name="Ma L."/>
            <person name="Liu K.-W."/>
            <person name="Li Z."/>
            <person name="Hsiao Y.-Y."/>
            <person name="Qi Y."/>
            <person name="Fu T."/>
            <person name="Tang G."/>
            <person name="Zhang D."/>
            <person name="Sun W.-H."/>
            <person name="Liu D.-K."/>
            <person name="Li Y."/>
            <person name="Chen G.-Z."/>
            <person name="Liu X.-D."/>
            <person name="Liao X.-Y."/>
            <person name="Jiang Y.-T."/>
            <person name="Yu X."/>
            <person name="Hao Y."/>
            <person name="Huang J."/>
            <person name="Zhao X.-W."/>
            <person name="Ke S."/>
            <person name="Chen Y.-Y."/>
            <person name="Wu W.-L."/>
            <person name="Hsu J.-L."/>
            <person name="Lin Y.-F."/>
            <person name="Huang M.-D."/>
            <person name="Li C.-Y."/>
            <person name="Huang L."/>
            <person name="Wang Z.-W."/>
            <person name="Zhao X."/>
            <person name="Zhong W.-Y."/>
            <person name="Peng D.-H."/>
            <person name="Ahmad S."/>
            <person name="Lan S."/>
            <person name="Zhang J.-S."/>
            <person name="Tsai W.-C."/>
            <person name="Van De Peer Y."/>
            <person name="Liu Z.-J."/>
        </authorList>
    </citation>
    <scope>NUCLEOTIDE SEQUENCE</scope>
    <source>
        <strain evidence="6">CP</strain>
        <tissue evidence="6">Leaves</tissue>
    </source>
</reference>
<dbReference type="InterPro" id="IPR027640">
    <property type="entry name" value="Kinesin-like_fam"/>
</dbReference>
<dbReference type="PROSITE" id="PS50067">
    <property type="entry name" value="KINESIN_MOTOR_2"/>
    <property type="match status" value="1"/>
</dbReference>
<gene>
    <name evidence="6" type="primary">PSS1</name>
    <name evidence="6" type="ORF">QJS10_CPB18g01589</name>
</gene>
<dbReference type="PANTHER" id="PTHR47969:SF9">
    <property type="entry name" value="KINESIN-LIKE PROTEIN"/>
    <property type="match status" value="1"/>
</dbReference>
<name>A0AAV9CML1_ACOCL</name>
<dbReference type="GO" id="GO:0051231">
    <property type="term" value="P:spindle elongation"/>
    <property type="evidence" value="ECO:0007669"/>
    <property type="project" value="TreeGrafter"/>
</dbReference>
<dbReference type="InterPro" id="IPR027417">
    <property type="entry name" value="P-loop_NTPase"/>
</dbReference>
<feature type="region of interest" description="Disordered" evidence="4">
    <location>
        <begin position="307"/>
        <end position="345"/>
    </location>
</feature>
<evidence type="ECO:0000256" key="1">
    <source>
        <dbReference type="ARBA" id="ARBA00022701"/>
    </source>
</evidence>
<keyword evidence="1" id="KW-0493">Microtubule</keyword>
<dbReference type="AlphaFoldDB" id="A0AAV9CML1"/>
<dbReference type="GO" id="GO:0005875">
    <property type="term" value="C:microtubule associated complex"/>
    <property type="evidence" value="ECO:0007669"/>
    <property type="project" value="TreeGrafter"/>
</dbReference>
<evidence type="ECO:0000256" key="2">
    <source>
        <dbReference type="ARBA" id="ARBA00023175"/>
    </source>
</evidence>
<comment type="caution">
    <text evidence="6">The sequence shown here is derived from an EMBL/GenBank/DDBJ whole genome shotgun (WGS) entry which is preliminary data.</text>
</comment>
<dbReference type="InterPro" id="IPR036961">
    <property type="entry name" value="Kinesin_motor_dom_sf"/>
</dbReference>
<sequence>MASWTTTATDPARRKVRIVAKVTPFDAELANGTHRFTVSRPDGEFTEKAATIVVSDETSARSESYKFDWCYGTDEGVDHVFSKEERMYDLLEPKEQEVVVLEDAEGRIQLKGLSRVGVGSMADFTRLCANAQKAGNDVGMSRRHKGLIVYVSCSNNESGASRIGKINFVDLAGYEVIKQVSDGGGHYSESSRINISLYALHNVVYALNANENHVRYRDSKLTRVLRDSIGGGSRALMIACLRPMGCQDTIRILELASRSCEDRNKHLHDSIKKQKDGPRTISSCSSSVSRPKSVSCSSVKKSGISRFRSIEKKTKDAPSSARGRKLFDPRTPDVSSMQENNLPNDDKAVIPATLEEENYVLNVAAVHDSFVTEENTFSKDKDENAKDLDYGCSGKLSNDLEDAKTQMEEKKDLGDNGGVSSPPISARLREITNTLKSLCSPLPLCIKTPSDGIYQSKDAILEPKTPAALFSGRVIDDQVHAECGTPLERYSARSAGLKGIGEKRANYILELREESPEPFKEIEDLREIGLSSKQIKGIMRQMAGDLFN</sequence>
<keyword evidence="7" id="KW-1185">Reference proteome</keyword>
<dbReference type="InterPro" id="IPR001752">
    <property type="entry name" value="Kinesin_motor_dom"/>
</dbReference>
<evidence type="ECO:0000313" key="6">
    <source>
        <dbReference type="EMBL" id="KAK1290100.1"/>
    </source>
</evidence>
<accession>A0AAV9CML1</accession>
<dbReference type="Gene3D" id="1.10.150.280">
    <property type="entry name" value="AF1531-like domain"/>
    <property type="match status" value="1"/>
</dbReference>
<evidence type="ECO:0000256" key="4">
    <source>
        <dbReference type="SAM" id="MobiDB-lite"/>
    </source>
</evidence>
<feature type="compositionally biased region" description="Polar residues" evidence="4">
    <location>
        <begin position="333"/>
        <end position="343"/>
    </location>
</feature>
<dbReference type="GO" id="GO:0005524">
    <property type="term" value="F:ATP binding"/>
    <property type="evidence" value="ECO:0007669"/>
    <property type="project" value="InterPro"/>
</dbReference>
<keyword evidence="2" id="KW-0505">Motor protein</keyword>
<evidence type="ECO:0000259" key="5">
    <source>
        <dbReference type="PROSITE" id="PS50067"/>
    </source>
</evidence>
<dbReference type="PRINTS" id="PR00380">
    <property type="entry name" value="KINESINHEAVY"/>
</dbReference>
<dbReference type="GO" id="GO:0007018">
    <property type="term" value="P:microtubule-based movement"/>
    <property type="evidence" value="ECO:0007669"/>
    <property type="project" value="InterPro"/>
</dbReference>
<dbReference type="PANTHER" id="PTHR47969">
    <property type="entry name" value="CHROMOSOME-ASSOCIATED KINESIN KIF4A-RELATED"/>
    <property type="match status" value="1"/>
</dbReference>
<comment type="similarity">
    <text evidence="3">Belongs to the TRAFAC class myosin-kinesin ATPase superfamily. Kinesin family.</text>
</comment>
<dbReference type="SUPFAM" id="SSF47781">
    <property type="entry name" value="RuvA domain 2-like"/>
    <property type="match status" value="1"/>
</dbReference>
<proteinExistence type="inferred from homology"/>